<accession>A0A8H3DV51</accession>
<protein>
    <submittedName>
        <fullName evidence="1">Uncharacterized protein</fullName>
    </submittedName>
</protein>
<evidence type="ECO:0000313" key="1">
    <source>
        <dbReference type="EMBL" id="CAE7089333.1"/>
    </source>
</evidence>
<comment type="caution">
    <text evidence="1">The sequence shown here is derived from an EMBL/GenBank/DDBJ whole genome shotgun (WGS) entry which is preliminary data.</text>
</comment>
<organism evidence="1 2">
    <name type="scientific">Rhizoctonia solani</name>
    <dbReference type="NCBI Taxonomy" id="456999"/>
    <lineage>
        <taxon>Eukaryota</taxon>
        <taxon>Fungi</taxon>
        <taxon>Dikarya</taxon>
        <taxon>Basidiomycota</taxon>
        <taxon>Agaricomycotina</taxon>
        <taxon>Agaricomycetes</taxon>
        <taxon>Cantharellales</taxon>
        <taxon>Ceratobasidiaceae</taxon>
        <taxon>Rhizoctonia</taxon>
    </lineage>
</organism>
<reference evidence="1" key="1">
    <citation type="submission" date="2021-01" db="EMBL/GenBank/DDBJ databases">
        <authorList>
            <person name="Kaushik A."/>
        </authorList>
    </citation>
    <scope>NUCLEOTIDE SEQUENCE</scope>
    <source>
        <strain evidence="1">AG5</strain>
    </source>
</reference>
<gene>
    <name evidence="1" type="ORF">RDB_LOCUS30584</name>
</gene>
<name>A0A8H3DV51_9AGAM</name>
<dbReference type="EMBL" id="CAJNJQ010000616">
    <property type="protein sequence ID" value="CAE7089333.1"/>
    <property type="molecule type" value="Genomic_DNA"/>
</dbReference>
<dbReference type="Proteomes" id="UP000663827">
    <property type="component" value="Unassembled WGS sequence"/>
</dbReference>
<evidence type="ECO:0000313" key="2">
    <source>
        <dbReference type="Proteomes" id="UP000663827"/>
    </source>
</evidence>
<dbReference type="AlphaFoldDB" id="A0A8H3DV51"/>
<sequence>MPTLEKSMYGIELIIHGDNHASDEHPAVDHNSGPPAGPHGALALDTIAVPSYLDNLEDIGGSREIIGSGDLQSKPASFFIDMSATGADPRTMGSCYPNVTPYTNTFGLRGISAMEAQLTESHYQLLPISTHPSGSSFGRAPNASVVHTPARYKAVLDWMVQQAEVLPLYIDSIRV</sequence>
<proteinExistence type="predicted"/>